<dbReference type="RefSeq" id="XP_019039137.1">
    <property type="nucleotide sequence ID" value="XM_019186332.1"/>
</dbReference>
<organism evidence="2 3">
    <name type="scientific">Wickerhamomyces anomalus (strain ATCC 58044 / CBS 1984 / NCYC 433 / NRRL Y-366-8)</name>
    <name type="common">Yeast</name>
    <name type="synonym">Hansenula anomala</name>
    <dbReference type="NCBI Taxonomy" id="683960"/>
    <lineage>
        <taxon>Eukaryota</taxon>
        <taxon>Fungi</taxon>
        <taxon>Dikarya</taxon>
        <taxon>Ascomycota</taxon>
        <taxon>Saccharomycotina</taxon>
        <taxon>Saccharomycetes</taxon>
        <taxon>Phaffomycetales</taxon>
        <taxon>Wickerhamomycetaceae</taxon>
        <taxon>Wickerhamomyces</taxon>
    </lineage>
</organism>
<keyword evidence="3" id="KW-1185">Reference proteome</keyword>
<keyword evidence="1" id="KW-1133">Transmembrane helix</keyword>
<protein>
    <submittedName>
        <fullName evidence="2">Uncharacterized protein</fullName>
    </submittedName>
</protein>
<dbReference type="GeneID" id="30203578"/>
<accession>A0A1E3P3W0</accession>
<evidence type="ECO:0000256" key="1">
    <source>
        <dbReference type="SAM" id="Phobius"/>
    </source>
</evidence>
<name>A0A1E3P3W0_WICAA</name>
<keyword evidence="1" id="KW-0812">Transmembrane</keyword>
<reference evidence="2 3" key="1">
    <citation type="journal article" date="2016" name="Proc. Natl. Acad. Sci. U.S.A.">
        <title>Comparative genomics of biotechnologically important yeasts.</title>
        <authorList>
            <person name="Riley R."/>
            <person name="Haridas S."/>
            <person name="Wolfe K.H."/>
            <person name="Lopes M.R."/>
            <person name="Hittinger C.T."/>
            <person name="Goeker M."/>
            <person name="Salamov A.A."/>
            <person name="Wisecaver J.H."/>
            <person name="Long T.M."/>
            <person name="Calvey C.H."/>
            <person name="Aerts A.L."/>
            <person name="Barry K.W."/>
            <person name="Choi C."/>
            <person name="Clum A."/>
            <person name="Coughlan A.Y."/>
            <person name="Deshpande S."/>
            <person name="Douglass A.P."/>
            <person name="Hanson S.J."/>
            <person name="Klenk H.-P."/>
            <person name="LaButti K.M."/>
            <person name="Lapidus A."/>
            <person name="Lindquist E.A."/>
            <person name="Lipzen A.M."/>
            <person name="Meier-Kolthoff J.P."/>
            <person name="Ohm R.A."/>
            <person name="Otillar R.P."/>
            <person name="Pangilinan J.L."/>
            <person name="Peng Y."/>
            <person name="Rokas A."/>
            <person name="Rosa C.A."/>
            <person name="Scheuner C."/>
            <person name="Sibirny A.A."/>
            <person name="Slot J.C."/>
            <person name="Stielow J.B."/>
            <person name="Sun H."/>
            <person name="Kurtzman C.P."/>
            <person name="Blackwell M."/>
            <person name="Grigoriev I.V."/>
            <person name="Jeffries T.W."/>
        </authorList>
    </citation>
    <scope>NUCLEOTIDE SEQUENCE [LARGE SCALE GENOMIC DNA]</scope>
    <source>
        <strain evidence="3">ATCC 58044 / CBS 1984 / NCYC 433 / NRRL Y-366-8</strain>
    </source>
</reference>
<feature type="transmembrane region" description="Helical" evidence="1">
    <location>
        <begin position="18"/>
        <end position="41"/>
    </location>
</feature>
<sequence length="49" mass="5827">MVLCFVVHCWFYDTKAKIVVFCTVFVVAYRNLLCFAFVVMYTKMNYLGE</sequence>
<proteinExistence type="predicted"/>
<keyword evidence="1" id="KW-0472">Membrane</keyword>
<dbReference type="EMBL" id="KV454210">
    <property type="protein sequence ID" value="ODQ59930.1"/>
    <property type="molecule type" value="Genomic_DNA"/>
</dbReference>
<gene>
    <name evidence="2" type="ORF">WICANDRAFT_92008</name>
</gene>
<dbReference type="AlphaFoldDB" id="A0A1E3P3W0"/>
<evidence type="ECO:0000313" key="3">
    <source>
        <dbReference type="Proteomes" id="UP000094112"/>
    </source>
</evidence>
<evidence type="ECO:0000313" key="2">
    <source>
        <dbReference type="EMBL" id="ODQ59930.1"/>
    </source>
</evidence>
<dbReference type="Proteomes" id="UP000094112">
    <property type="component" value="Unassembled WGS sequence"/>
</dbReference>